<dbReference type="GO" id="GO:0006508">
    <property type="term" value="P:proteolysis"/>
    <property type="evidence" value="ECO:0007669"/>
    <property type="project" value="UniProtKB-KW"/>
</dbReference>
<dbReference type="AlphaFoldDB" id="A0A265E9L9"/>
<organism evidence="9 10">
    <name type="scientific">Salinicoccus roseus</name>
    <dbReference type="NCBI Taxonomy" id="45670"/>
    <lineage>
        <taxon>Bacteria</taxon>
        <taxon>Bacillati</taxon>
        <taxon>Bacillota</taxon>
        <taxon>Bacilli</taxon>
        <taxon>Bacillales</taxon>
        <taxon>Staphylococcaceae</taxon>
        <taxon>Salinicoccus</taxon>
    </lineage>
</organism>
<dbReference type="CDD" id="cd09609">
    <property type="entry name" value="M3B_PepF"/>
    <property type="match status" value="1"/>
</dbReference>
<comment type="caution">
    <text evidence="9">The sequence shown here is derived from an EMBL/GenBank/DDBJ whole genome shotgun (WGS) entry which is preliminary data.</text>
</comment>
<dbReference type="InterPro" id="IPR045090">
    <property type="entry name" value="Pept_M3A_M3B"/>
</dbReference>
<comment type="similarity">
    <text evidence="6">Belongs to the peptidase M3B family.</text>
</comment>
<dbReference type="SUPFAM" id="SSF55486">
    <property type="entry name" value="Metalloproteases ('zincins'), catalytic domain"/>
    <property type="match status" value="1"/>
</dbReference>
<proteinExistence type="inferred from homology"/>
<evidence type="ECO:0000313" key="9">
    <source>
        <dbReference type="EMBL" id="OZT77968.1"/>
    </source>
</evidence>
<dbReference type="EC" id="3.4.24.-" evidence="6"/>
<comment type="function">
    <text evidence="6">Has oligopeptidase activity and degrades a variety of small bioactive peptides.</text>
</comment>
<dbReference type="PANTHER" id="PTHR11804">
    <property type="entry name" value="PROTEASE M3 THIMET OLIGOPEPTIDASE-RELATED"/>
    <property type="match status" value="1"/>
</dbReference>
<feature type="domain" description="Oligopeptidase F N-terminal" evidence="8">
    <location>
        <begin position="114"/>
        <end position="180"/>
    </location>
</feature>
<dbReference type="Pfam" id="PF01432">
    <property type="entry name" value="Peptidase_M3"/>
    <property type="match status" value="1"/>
</dbReference>
<name>A0A265E9L9_9STAP</name>
<keyword evidence="4 6" id="KW-0862">Zinc</keyword>
<dbReference type="GO" id="GO:0004222">
    <property type="term" value="F:metalloendopeptidase activity"/>
    <property type="evidence" value="ECO:0007669"/>
    <property type="project" value="UniProtKB-UniRule"/>
</dbReference>
<dbReference type="Proteomes" id="UP000216682">
    <property type="component" value="Unassembled WGS sequence"/>
</dbReference>
<dbReference type="GO" id="GO:0046872">
    <property type="term" value="F:metal ion binding"/>
    <property type="evidence" value="ECO:0007669"/>
    <property type="project" value="UniProtKB-UniRule"/>
</dbReference>
<evidence type="ECO:0000256" key="3">
    <source>
        <dbReference type="ARBA" id="ARBA00022801"/>
    </source>
</evidence>
<evidence type="ECO:0000256" key="5">
    <source>
        <dbReference type="ARBA" id="ARBA00023049"/>
    </source>
</evidence>
<dbReference type="NCBIfam" id="TIGR00181">
    <property type="entry name" value="pepF"/>
    <property type="match status" value="1"/>
</dbReference>
<dbReference type="InterPro" id="IPR004438">
    <property type="entry name" value="Peptidase_M3B"/>
</dbReference>
<dbReference type="GO" id="GO:0006518">
    <property type="term" value="P:peptide metabolic process"/>
    <property type="evidence" value="ECO:0007669"/>
    <property type="project" value="TreeGrafter"/>
</dbReference>
<dbReference type="InterPro" id="IPR042088">
    <property type="entry name" value="OligoPept_F_C"/>
</dbReference>
<evidence type="ECO:0000256" key="6">
    <source>
        <dbReference type="RuleBase" id="RU368091"/>
    </source>
</evidence>
<dbReference type="EMBL" id="NPEZ01000001">
    <property type="protein sequence ID" value="OZT77968.1"/>
    <property type="molecule type" value="Genomic_DNA"/>
</dbReference>
<protein>
    <recommendedName>
        <fullName evidence="6">Oligopeptidase F</fullName>
        <ecNumber evidence="6">3.4.24.-</ecNumber>
    </recommendedName>
</protein>
<gene>
    <name evidence="9" type="primary">pepF</name>
    <name evidence="9" type="ORF">CFN03_01405</name>
</gene>
<dbReference type="PANTHER" id="PTHR11804:SF45">
    <property type="entry name" value="SIMILAR TO OLIGOENDOPEPTIDASE"/>
    <property type="match status" value="1"/>
</dbReference>
<dbReference type="InterPro" id="IPR001567">
    <property type="entry name" value="Pept_M3A_M3B_dom"/>
</dbReference>
<keyword evidence="5 6" id="KW-0482">Metalloprotease</keyword>
<dbReference type="Pfam" id="PF08439">
    <property type="entry name" value="Peptidase_M3_N"/>
    <property type="match status" value="1"/>
</dbReference>
<comment type="cofactor">
    <cofactor evidence="6">
        <name>Zn(2+)</name>
        <dbReference type="ChEBI" id="CHEBI:29105"/>
    </cofactor>
    <text evidence="6">Binds 1 zinc ion.</text>
</comment>
<evidence type="ECO:0000256" key="2">
    <source>
        <dbReference type="ARBA" id="ARBA00022723"/>
    </source>
</evidence>
<dbReference type="Gene3D" id="1.20.140.70">
    <property type="entry name" value="Oligopeptidase f, N-terminal domain"/>
    <property type="match status" value="1"/>
</dbReference>
<keyword evidence="2 6" id="KW-0479">Metal-binding</keyword>
<feature type="domain" description="Peptidase M3A/M3B catalytic" evidence="7">
    <location>
        <begin position="202"/>
        <end position="581"/>
    </location>
</feature>
<reference evidence="9 10" key="1">
    <citation type="submission" date="2017-07" db="EMBL/GenBank/DDBJ databases">
        <title>Shotgun whole genome sequences of three halophilic bacterial isolates.</title>
        <authorList>
            <person name="Pozzo T."/>
            <person name="Higdon S.M."/>
            <person name="Quillaguaman J."/>
        </authorList>
    </citation>
    <scope>NUCLEOTIDE SEQUENCE [LARGE SCALE GENOMIC DNA]</scope>
    <source>
        <strain evidence="9 10">BU-1</strain>
    </source>
</reference>
<dbReference type="Gene3D" id="1.10.1370.20">
    <property type="entry name" value="Oligoendopeptidase f, C-terminal domain"/>
    <property type="match status" value="1"/>
</dbReference>
<accession>A0A265E9L9</accession>
<keyword evidence="1 6" id="KW-0645">Protease</keyword>
<evidence type="ECO:0000313" key="10">
    <source>
        <dbReference type="Proteomes" id="UP000216682"/>
    </source>
</evidence>
<dbReference type="InterPro" id="IPR013647">
    <property type="entry name" value="OligopepF_N_dom"/>
</dbReference>
<evidence type="ECO:0000256" key="4">
    <source>
        <dbReference type="ARBA" id="ARBA00022833"/>
    </source>
</evidence>
<sequence length="601" mass="68618">MEQLKSRNEVDVNYTWNLTDLFESDEAFEQAAENIRPEIESYSRKYENSLTDASVAVEAIEGFKGLMESLVPIGAYANLRLSSDQGDASAQRLSGIASNIGTYFGSETSFLTSELLQKDESFLKDIRTRAPEFENFVDELLKQKPYQLDAKVEKALASYSTVFEGPYSLYLKTKLLDIDFGIFTANGQEIPLSYLAFEGELESHEDTEVRRNAFRAFSDKLSDYQHTTAATYDLQLKQEKTTADLRGFDSVIDYLLHRQDVDQTLYNRQIDMIMSDLAPHMRRYAKLLKRVHGLDEMKYEDLKISLDPSSEPEISVEESRKYINDALGIMGEDYLNMVNRAYDERWIDFVKNKGKSTGAFCASPYGSHPFILISWTSLMTEVFVLAHELGHAGHFYNANREQNVFDARSSMYFIEAPSTMNEMLMANHLLENSDDPKFKRWVISSIISRTYYHNCVTHLLEAAYQREVYKKVDNNESVSAPELNRLKRQVIEEFWGEDVTITEGAELTWMRQPHYYMGLYPYTYSAGLTIATAMSKRVLNEGQPAVDDWLKVLKSGGTKSPVELAQMAGVDVTTDQPLRDTIDYIGKLVDQLEALTEEIGE</sequence>
<dbReference type="RefSeq" id="WP_094905488.1">
    <property type="nucleotide sequence ID" value="NZ_NPEZ01000001.1"/>
</dbReference>
<evidence type="ECO:0000259" key="7">
    <source>
        <dbReference type="Pfam" id="PF01432"/>
    </source>
</evidence>
<dbReference type="InterPro" id="IPR034009">
    <property type="entry name" value="M3B_PepF_4"/>
</dbReference>
<evidence type="ECO:0000259" key="8">
    <source>
        <dbReference type="Pfam" id="PF08439"/>
    </source>
</evidence>
<evidence type="ECO:0000256" key="1">
    <source>
        <dbReference type="ARBA" id="ARBA00022670"/>
    </source>
</evidence>
<keyword evidence="3 6" id="KW-0378">Hydrolase</keyword>